<feature type="compositionally biased region" description="Basic residues" evidence="1">
    <location>
        <begin position="120"/>
        <end position="129"/>
    </location>
</feature>
<protein>
    <submittedName>
        <fullName evidence="2">Uncharacterized protein</fullName>
    </submittedName>
</protein>
<feature type="compositionally biased region" description="Polar residues" evidence="1">
    <location>
        <begin position="104"/>
        <end position="116"/>
    </location>
</feature>
<gene>
    <name evidence="2" type="ORF">GGX14DRAFT_394421</name>
</gene>
<name>A0AAD6VEP1_9AGAR</name>
<evidence type="ECO:0000313" key="3">
    <source>
        <dbReference type="Proteomes" id="UP001219525"/>
    </source>
</evidence>
<dbReference type="EMBL" id="JARJCW010000027">
    <property type="protein sequence ID" value="KAJ7210795.1"/>
    <property type="molecule type" value="Genomic_DNA"/>
</dbReference>
<proteinExistence type="predicted"/>
<keyword evidence="3" id="KW-1185">Reference proteome</keyword>
<evidence type="ECO:0000313" key="2">
    <source>
        <dbReference type="EMBL" id="KAJ7210795.1"/>
    </source>
</evidence>
<accession>A0AAD6VEP1</accession>
<dbReference type="AlphaFoldDB" id="A0AAD6VEP1"/>
<feature type="region of interest" description="Disordered" evidence="1">
    <location>
        <begin position="85"/>
        <end position="140"/>
    </location>
</feature>
<sequence length="285" mass="30853">MGFLPLGEDLSAACSTRRKLHCSRGQRARQIFHSLRQPICRNGGGLARVCPLQAANKHVASSLPAACRTLHAACGQRWHSKLKSPFLPRSDVQDNDFYNPRPHSGSSHQHTPSPQCSHPSHGHPGHGHGHGWMPERSHSSGAIQRVTAPFARSPFRSHTIAVLPDDLMSQVAARRLQPPLLEHDVSPQPQYASIGAGVQLVYGQPVAYVVVYLGDRKYPEHAHATYPHCSTTVRCSGCTHTSLASEAAAAAARATRSRTRAPCARLTWALLASEGGGQTTAEYDE</sequence>
<organism evidence="2 3">
    <name type="scientific">Mycena pura</name>
    <dbReference type="NCBI Taxonomy" id="153505"/>
    <lineage>
        <taxon>Eukaryota</taxon>
        <taxon>Fungi</taxon>
        <taxon>Dikarya</taxon>
        <taxon>Basidiomycota</taxon>
        <taxon>Agaricomycotina</taxon>
        <taxon>Agaricomycetes</taxon>
        <taxon>Agaricomycetidae</taxon>
        <taxon>Agaricales</taxon>
        <taxon>Marasmiineae</taxon>
        <taxon>Mycenaceae</taxon>
        <taxon>Mycena</taxon>
    </lineage>
</organism>
<reference evidence="2" key="1">
    <citation type="submission" date="2023-03" db="EMBL/GenBank/DDBJ databases">
        <title>Massive genome expansion in bonnet fungi (Mycena s.s.) driven by repeated elements and novel gene families across ecological guilds.</title>
        <authorList>
            <consortium name="Lawrence Berkeley National Laboratory"/>
            <person name="Harder C.B."/>
            <person name="Miyauchi S."/>
            <person name="Viragh M."/>
            <person name="Kuo A."/>
            <person name="Thoen E."/>
            <person name="Andreopoulos B."/>
            <person name="Lu D."/>
            <person name="Skrede I."/>
            <person name="Drula E."/>
            <person name="Henrissat B."/>
            <person name="Morin E."/>
            <person name="Kohler A."/>
            <person name="Barry K."/>
            <person name="LaButti K."/>
            <person name="Morin E."/>
            <person name="Salamov A."/>
            <person name="Lipzen A."/>
            <person name="Mereny Z."/>
            <person name="Hegedus B."/>
            <person name="Baldrian P."/>
            <person name="Stursova M."/>
            <person name="Weitz H."/>
            <person name="Taylor A."/>
            <person name="Grigoriev I.V."/>
            <person name="Nagy L.G."/>
            <person name="Martin F."/>
            <person name="Kauserud H."/>
        </authorList>
    </citation>
    <scope>NUCLEOTIDE SEQUENCE</scope>
    <source>
        <strain evidence="2">9144</strain>
    </source>
</reference>
<dbReference type="Proteomes" id="UP001219525">
    <property type="component" value="Unassembled WGS sequence"/>
</dbReference>
<comment type="caution">
    <text evidence="2">The sequence shown here is derived from an EMBL/GenBank/DDBJ whole genome shotgun (WGS) entry which is preliminary data.</text>
</comment>
<evidence type="ECO:0000256" key="1">
    <source>
        <dbReference type="SAM" id="MobiDB-lite"/>
    </source>
</evidence>